<feature type="domain" description="Mannosylglycerate hydrolase MGH1-like glycoside hydrolase" evidence="2">
    <location>
        <begin position="429"/>
        <end position="587"/>
    </location>
</feature>
<dbReference type="Proteomes" id="UP000015500">
    <property type="component" value="Chromosome"/>
</dbReference>
<dbReference type="Pfam" id="PF14742">
    <property type="entry name" value="GDE_N_bis"/>
    <property type="match status" value="1"/>
</dbReference>
<reference evidence="3 4" key="1">
    <citation type="journal article" date="2014" name="Genome Announc.">
        <title>Complete Genome Sequence of the Thermophilic Polychlorinated Biphenyl Degrader Geobacillus sp. Strain JF8 (NBRC 109937).</title>
        <authorList>
            <person name="Shintani M."/>
            <person name="Ohtsubo Y."/>
            <person name="Fukuda K."/>
            <person name="Hosoyama A."/>
            <person name="Ohji S."/>
            <person name="Yamazoe A."/>
            <person name="Fujita N."/>
            <person name="Nagata Y."/>
            <person name="Tsuda M."/>
            <person name="Hatta T."/>
            <person name="Kimbara K."/>
        </authorList>
    </citation>
    <scope>NUCLEOTIDE SEQUENCE [LARGE SCALE GENOMIC DNA]</scope>
    <source>
        <strain evidence="3 4">JF8</strain>
    </source>
</reference>
<evidence type="ECO:0000259" key="1">
    <source>
        <dbReference type="Pfam" id="PF14742"/>
    </source>
</evidence>
<evidence type="ECO:0000313" key="3">
    <source>
        <dbReference type="EMBL" id="AGT31260.1"/>
    </source>
</evidence>
<dbReference type="GO" id="GO:0005975">
    <property type="term" value="P:carbohydrate metabolic process"/>
    <property type="evidence" value="ECO:0007669"/>
    <property type="project" value="InterPro"/>
</dbReference>
<dbReference type="InterPro" id="IPR012341">
    <property type="entry name" value="6hp_glycosidase-like_sf"/>
</dbReference>
<dbReference type="EMBL" id="CP006254">
    <property type="protein sequence ID" value="AGT31260.1"/>
    <property type="molecule type" value="Genomic_DNA"/>
</dbReference>
<proteinExistence type="predicted"/>
<gene>
    <name evidence="3" type="ORF">M493_04790</name>
</gene>
<dbReference type="HOGENOM" id="CLU_019216_1_0_9"/>
<dbReference type="InterPro" id="IPR032856">
    <property type="entry name" value="GDE_N_bis"/>
</dbReference>
<organism evidence="3 4">
    <name type="scientific">Geobacillus genomosp. 3</name>
    <dbReference type="NCBI Taxonomy" id="1921421"/>
    <lineage>
        <taxon>Bacteria</taxon>
        <taxon>Bacillati</taxon>
        <taxon>Bacillota</taxon>
        <taxon>Bacilli</taxon>
        <taxon>Bacillales</taxon>
        <taxon>Anoxybacillaceae</taxon>
        <taxon>Geobacillus</taxon>
    </lineage>
</organism>
<dbReference type="RefSeq" id="WP_020959069.1">
    <property type="nucleotide sequence ID" value="NC_022080.4"/>
</dbReference>
<dbReference type="InterPro" id="IPR054491">
    <property type="entry name" value="MGH1-like_GH"/>
</dbReference>
<evidence type="ECO:0000259" key="2">
    <source>
        <dbReference type="Pfam" id="PF22422"/>
    </source>
</evidence>
<name>S5ZAV0_GEOG3</name>
<keyword evidence="4" id="KW-1185">Reference proteome</keyword>
<dbReference type="Pfam" id="PF22422">
    <property type="entry name" value="MGH1-like_GH"/>
    <property type="match status" value="1"/>
</dbReference>
<accession>S5ZAV0</accession>
<dbReference type="STRING" id="1921421.M493_04790"/>
<dbReference type="PATRIC" id="fig|1345697.3.peg.855"/>
<dbReference type="SUPFAM" id="SSF48208">
    <property type="entry name" value="Six-hairpin glycosidases"/>
    <property type="match status" value="1"/>
</dbReference>
<feature type="domain" description="Putative glycogen debranching enzyme N-terminal" evidence="1">
    <location>
        <begin position="6"/>
        <end position="199"/>
    </location>
</feature>
<protein>
    <submittedName>
        <fullName evidence="3">Amylo-alpha-16-glucosidase</fullName>
    </submittedName>
</protein>
<sequence length="698" mass="79710">MDYRVIKENDLFLLTDGEGNIPEHHPYGLGLYTKDTRFLSKWDLRINREKPVLLSSDAAENYAATILLTNPHMEKNGEVILWRESVEIERKRFIYGDVLYETMKLKNYNPKRVQFEINVHMDADFADMFIVRGFQTGEVGKRTGQIIGDRSLTFGYVGSDGIRRATRITWDRPEKAVFEHGEISFHFVLEHEEEQSITFTIAPHIGEAEEKQPVPPEEAFRRLRKSYQRWEENITKITTDDRHLERLVHRGIIDLRVLLTDLGYGQFPVAGLPWFGVPFGRDSLIAALQLLPFNHEVAKGTLLTMARFQGKREDPWRDEQPGKIMHEIRFGELANTNQIPFTPYYGTIDATPLFLVLVTEYVKWTGDFALFSQLRGHIDAALAWIDEYGDRDGDLFVEYHQQSSKGIANQGWKDSGDSVVHRDGEYARSPIALVEVQGYVYQAKTALADIFEHLGERERADELRRQAEVLKERFDEHFWMEDVQFYAIALDEKKERVGTVTSNPGHVLLSGMLNEERVEAVVQMLLSAKMFSGYGIRTMGEGEAGYNPMSYHNGSVWPHDNSLILLGLGKLGKHHEVKTVIQGLTEAANYFEYDRLPELFCGYGRSVGKPVRYPVACSPQAWAAGTPLVFIQTLLGLFPNALEKKIYLSPILLDTMNVLRVENISIGGGRLSLTVMREKEKLNVQIDENTTGWDVVIC</sequence>
<dbReference type="AlphaFoldDB" id="S5ZAV0"/>
<dbReference type="Gene3D" id="1.50.10.10">
    <property type="match status" value="1"/>
</dbReference>
<evidence type="ECO:0000313" key="4">
    <source>
        <dbReference type="Proteomes" id="UP000015500"/>
    </source>
</evidence>
<dbReference type="OrthoDB" id="9759959at2"/>
<dbReference type="InterPro" id="IPR008928">
    <property type="entry name" value="6-hairpin_glycosidase_sf"/>
</dbReference>
<dbReference type="KEGG" id="gjf:M493_04790"/>